<keyword evidence="1" id="KW-1133">Transmembrane helix</keyword>
<feature type="transmembrane region" description="Helical" evidence="1">
    <location>
        <begin position="12"/>
        <end position="34"/>
    </location>
</feature>
<organism evidence="2 3">
    <name type="scientific">Dactylonectria macrodidyma</name>
    <dbReference type="NCBI Taxonomy" id="307937"/>
    <lineage>
        <taxon>Eukaryota</taxon>
        <taxon>Fungi</taxon>
        <taxon>Dikarya</taxon>
        <taxon>Ascomycota</taxon>
        <taxon>Pezizomycotina</taxon>
        <taxon>Sordariomycetes</taxon>
        <taxon>Hypocreomycetidae</taxon>
        <taxon>Hypocreales</taxon>
        <taxon>Nectriaceae</taxon>
        <taxon>Dactylonectria</taxon>
    </lineage>
</organism>
<gene>
    <name evidence="2" type="ORF">EDB81DRAFT_754075</name>
</gene>
<dbReference type="Proteomes" id="UP000738349">
    <property type="component" value="Unassembled WGS sequence"/>
</dbReference>
<keyword evidence="1" id="KW-0472">Membrane</keyword>
<proteinExistence type="predicted"/>
<comment type="caution">
    <text evidence="2">The sequence shown here is derived from an EMBL/GenBank/DDBJ whole genome shotgun (WGS) entry which is preliminary data.</text>
</comment>
<name>A0A9P9FJG7_9HYPO</name>
<evidence type="ECO:0000313" key="3">
    <source>
        <dbReference type="Proteomes" id="UP000738349"/>
    </source>
</evidence>
<protein>
    <submittedName>
        <fullName evidence="2">Uncharacterized protein</fullName>
    </submittedName>
</protein>
<reference evidence="2" key="1">
    <citation type="journal article" date="2021" name="Nat. Commun.">
        <title>Genetic determinants of endophytism in the Arabidopsis root mycobiome.</title>
        <authorList>
            <person name="Mesny F."/>
            <person name="Miyauchi S."/>
            <person name="Thiergart T."/>
            <person name="Pickel B."/>
            <person name="Atanasova L."/>
            <person name="Karlsson M."/>
            <person name="Huettel B."/>
            <person name="Barry K.W."/>
            <person name="Haridas S."/>
            <person name="Chen C."/>
            <person name="Bauer D."/>
            <person name="Andreopoulos W."/>
            <person name="Pangilinan J."/>
            <person name="LaButti K."/>
            <person name="Riley R."/>
            <person name="Lipzen A."/>
            <person name="Clum A."/>
            <person name="Drula E."/>
            <person name="Henrissat B."/>
            <person name="Kohler A."/>
            <person name="Grigoriev I.V."/>
            <person name="Martin F.M."/>
            <person name="Hacquard S."/>
        </authorList>
    </citation>
    <scope>NUCLEOTIDE SEQUENCE</scope>
    <source>
        <strain evidence="2">MPI-CAGE-AT-0147</strain>
    </source>
</reference>
<dbReference type="AlphaFoldDB" id="A0A9P9FJG7"/>
<dbReference type="EMBL" id="JAGMUV010000003">
    <property type="protein sequence ID" value="KAH7165298.1"/>
    <property type="molecule type" value="Genomic_DNA"/>
</dbReference>
<evidence type="ECO:0000313" key="2">
    <source>
        <dbReference type="EMBL" id="KAH7165298.1"/>
    </source>
</evidence>
<sequence>MLLPDKWKFASLALSSAILVILKLLLTLMTTVSLPPFRGGSNFSDIFASANEGDRVRFPDGGLHEEVRQEDRPRHRTGVDGDHPYRPGLIAMWISLVAMVWMLDPNRVEFNLHVEHTGLMPSLSSILAEALHLPLI</sequence>
<accession>A0A9P9FJG7</accession>
<keyword evidence="3" id="KW-1185">Reference proteome</keyword>
<keyword evidence="1" id="KW-0812">Transmembrane</keyword>
<evidence type="ECO:0000256" key="1">
    <source>
        <dbReference type="SAM" id="Phobius"/>
    </source>
</evidence>